<name>A0ACC7PLV6_9PSED</name>
<organism evidence="1 2">
    <name type="scientific">Pseudomonas imrae</name>
    <dbReference type="NCBI Taxonomy" id="2992837"/>
    <lineage>
        <taxon>Bacteria</taxon>
        <taxon>Pseudomonadati</taxon>
        <taxon>Pseudomonadota</taxon>
        <taxon>Gammaproteobacteria</taxon>
        <taxon>Pseudomonadales</taxon>
        <taxon>Pseudomonadaceae</taxon>
        <taxon>Pseudomonas</taxon>
    </lineage>
</organism>
<evidence type="ECO:0000313" key="1">
    <source>
        <dbReference type="EMBL" id="MFO2479662.1"/>
    </source>
</evidence>
<reference evidence="1" key="1">
    <citation type="submission" date="2022-11" db="EMBL/GenBank/DDBJ databases">
        <title>Draft genome sequences of strains of Pseudomonas imrae sp. nov.</title>
        <authorList>
            <person name="Salva Serra F."/>
            <person name="Nimje P."/>
            <person name="Moore E.R.B."/>
            <person name="Marathe N.P."/>
        </authorList>
    </citation>
    <scope>NUCLEOTIDE SEQUENCE</scope>
    <source>
        <strain evidence="1">15FMM2</strain>
    </source>
</reference>
<comment type="caution">
    <text evidence="1">The sequence shown here is derived from an EMBL/GenBank/DDBJ whole genome shotgun (WGS) entry which is preliminary data.</text>
</comment>
<dbReference type="EMBL" id="JAPEQY010000017">
    <property type="protein sequence ID" value="MFO2479662.1"/>
    <property type="molecule type" value="Genomic_DNA"/>
</dbReference>
<gene>
    <name evidence="1" type="ORF">OOJ96_19850</name>
</gene>
<protein>
    <submittedName>
        <fullName evidence="1">Uncharacterized protein</fullName>
    </submittedName>
</protein>
<evidence type="ECO:0000313" key="2">
    <source>
        <dbReference type="Proteomes" id="UP001637618"/>
    </source>
</evidence>
<accession>A0ACC7PLV6</accession>
<proteinExistence type="predicted"/>
<sequence length="254" mass="27187">MQMPQYTLYLLLGALAWMPCFASTLALQPAGTTADGRNRYLITSVSATNARVNGFMQMAHGILWIKDLDGVMSQCGTDQTGRHYPECTATVWYQPVTCGNAAQAISMFGRLVGNIIYYDGNGVAKWQFHCASQQGNGWAIEGQVSTAPKPPPVSCTSPSTEIMMQGRIGSRVADTANVYIHCDSKASLKLSISNGGRVQLSGSGEVQLKFPLTGEAVLNVTGTDPIVRIDGELTKSPTTAGTYRGSTVLRIDVL</sequence>
<keyword evidence="2" id="KW-1185">Reference proteome</keyword>
<dbReference type="Proteomes" id="UP001637618">
    <property type="component" value="Unassembled WGS sequence"/>
</dbReference>